<evidence type="ECO:0000256" key="16">
    <source>
        <dbReference type="ARBA" id="ARBA00023209"/>
    </source>
</evidence>
<name>A0A916J1E0_9PROT</name>
<keyword evidence="9" id="KW-0444">Lipid biosynthesis</keyword>
<protein>
    <recommendedName>
        <fullName evidence="7 18">Phosphatidate cytidylyltransferase</fullName>
        <ecNumber evidence="6 18">2.7.7.41</ecNumber>
    </recommendedName>
</protein>
<evidence type="ECO:0000256" key="7">
    <source>
        <dbReference type="ARBA" id="ARBA00019373"/>
    </source>
</evidence>
<keyword evidence="10 18" id="KW-0808">Transferase</keyword>
<evidence type="ECO:0000256" key="11">
    <source>
        <dbReference type="ARBA" id="ARBA00022692"/>
    </source>
</evidence>
<evidence type="ECO:0000256" key="13">
    <source>
        <dbReference type="ARBA" id="ARBA00022989"/>
    </source>
</evidence>
<dbReference type="InterPro" id="IPR000374">
    <property type="entry name" value="PC_trans"/>
</dbReference>
<comment type="caution">
    <text evidence="20">The sequence shown here is derived from an EMBL/GenBank/DDBJ whole genome shotgun (WGS) entry which is preliminary data.</text>
</comment>
<dbReference type="AlphaFoldDB" id="A0A916J1E0"/>
<comment type="similarity">
    <text evidence="5 18">Belongs to the CDS family.</text>
</comment>
<dbReference type="PANTHER" id="PTHR46382">
    <property type="entry name" value="PHOSPHATIDATE CYTIDYLYLTRANSFERASE"/>
    <property type="match status" value="1"/>
</dbReference>
<evidence type="ECO:0000313" key="20">
    <source>
        <dbReference type="EMBL" id="CAG4882224.1"/>
    </source>
</evidence>
<keyword evidence="21" id="KW-1185">Reference proteome</keyword>
<evidence type="ECO:0000256" key="9">
    <source>
        <dbReference type="ARBA" id="ARBA00022516"/>
    </source>
</evidence>
<evidence type="ECO:0000256" key="15">
    <source>
        <dbReference type="ARBA" id="ARBA00023136"/>
    </source>
</evidence>
<feature type="transmembrane region" description="Helical" evidence="19">
    <location>
        <begin position="126"/>
        <end position="148"/>
    </location>
</feature>
<evidence type="ECO:0000256" key="12">
    <source>
        <dbReference type="ARBA" id="ARBA00022695"/>
    </source>
</evidence>
<comment type="subcellular location">
    <subcellularLocation>
        <location evidence="2">Cell membrane</location>
        <topology evidence="2">Multi-pass membrane protein</topology>
    </subcellularLocation>
</comment>
<evidence type="ECO:0000256" key="18">
    <source>
        <dbReference type="RuleBase" id="RU003938"/>
    </source>
</evidence>
<evidence type="ECO:0000256" key="14">
    <source>
        <dbReference type="ARBA" id="ARBA00023098"/>
    </source>
</evidence>
<keyword evidence="11 18" id="KW-0812">Transmembrane</keyword>
<proteinExistence type="inferred from homology"/>
<reference evidence="20" key="1">
    <citation type="submission" date="2021-04" db="EMBL/GenBank/DDBJ databases">
        <authorList>
            <person name="Hornung B."/>
        </authorList>
    </citation>
    <scope>NUCLEOTIDE SEQUENCE</scope>
    <source>
        <strain evidence="20">G5G6</strain>
    </source>
</reference>
<keyword evidence="13 19" id="KW-1133">Transmembrane helix</keyword>
<comment type="catalytic activity">
    <reaction evidence="1 18">
        <text>a 1,2-diacyl-sn-glycero-3-phosphate + CTP + H(+) = a CDP-1,2-diacyl-sn-glycerol + diphosphate</text>
        <dbReference type="Rhea" id="RHEA:16229"/>
        <dbReference type="ChEBI" id="CHEBI:15378"/>
        <dbReference type="ChEBI" id="CHEBI:33019"/>
        <dbReference type="ChEBI" id="CHEBI:37563"/>
        <dbReference type="ChEBI" id="CHEBI:58332"/>
        <dbReference type="ChEBI" id="CHEBI:58608"/>
        <dbReference type="EC" id="2.7.7.41"/>
    </reaction>
</comment>
<keyword evidence="8" id="KW-1003">Cell membrane</keyword>
<evidence type="ECO:0000256" key="3">
    <source>
        <dbReference type="ARBA" id="ARBA00005119"/>
    </source>
</evidence>
<keyword evidence="16" id="KW-0594">Phospholipid biosynthesis</keyword>
<dbReference type="Pfam" id="PF01148">
    <property type="entry name" value="CTP_transf_1"/>
    <property type="match status" value="1"/>
</dbReference>
<keyword evidence="14" id="KW-0443">Lipid metabolism</keyword>
<evidence type="ECO:0000256" key="2">
    <source>
        <dbReference type="ARBA" id="ARBA00004651"/>
    </source>
</evidence>
<evidence type="ECO:0000256" key="5">
    <source>
        <dbReference type="ARBA" id="ARBA00010185"/>
    </source>
</evidence>
<evidence type="ECO:0000313" key="21">
    <source>
        <dbReference type="Proteomes" id="UP000742786"/>
    </source>
</evidence>
<comment type="pathway">
    <text evidence="4">Lipid metabolism.</text>
</comment>
<evidence type="ECO:0000256" key="17">
    <source>
        <dbReference type="ARBA" id="ARBA00023264"/>
    </source>
</evidence>
<evidence type="ECO:0000256" key="10">
    <source>
        <dbReference type="ARBA" id="ARBA00022679"/>
    </source>
</evidence>
<accession>A0A916J1E0</accession>
<evidence type="ECO:0000256" key="8">
    <source>
        <dbReference type="ARBA" id="ARBA00022475"/>
    </source>
</evidence>
<gene>
    <name evidence="20" type="primary">cdsA</name>
    <name evidence="20" type="ORF">GTOL_10106</name>
</gene>
<dbReference type="Proteomes" id="UP000742786">
    <property type="component" value="Unassembled WGS sequence"/>
</dbReference>
<dbReference type="GO" id="GO:0004605">
    <property type="term" value="F:phosphatidate cytidylyltransferase activity"/>
    <property type="evidence" value="ECO:0007669"/>
    <property type="project" value="UniProtKB-EC"/>
</dbReference>
<keyword evidence="15 19" id="KW-0472">Membrane</keyword>
<dbReference type="GO" id="GO:0016024">
    <property type="term" value="P:CDP-diacylglycerol biosynthetic process"/>
    <property type="evidence" value="ECO:0007669"/>
    <property type="project" value="TreeGrafter"/>
</dbReference>
<evidence type="ECO:0000256" key="1">
    <source>
        <dbReference type="ARBA" id="ARBA00001698"/>
    </source>
</evidence>
<feature type="transmembrane region" description="Helical" evidence="19">
    <location>
        <begin position="194"/>
        <end position="216"/>
    </location>
</feature>
<comment type="pathway">
    <text evidence="3 18">Phospholipid metabolism; CDP-diacylglycerol biosynthesis; CDP-diacylglycerol from sn-glycerol 3-phosphate: step 3/3.</text>
</comment>
<feature type="transmembrane region" description="Helical" evidence="19">
    <location>
        <begin position="57"/>
        <end position="89"/>
    </location>
</feature>
<dbReference type="PROSITE" id="PS01315">
    <property type="entry name" value="CDS"/>
    <property type="match status" value="1"/>
</dbReference>
<feature type="transmembrane region" description="Helical" evidence="19">
    <location>
        <begin position="101"/>
        <end position="120"/>
    </location>
</feature>
<dbReference type="RefSeq" id="WP_220634321.1">
    <property type="nucleotide sequence ID" value="NZ_CAJQUM010000001.1"/>
</dbReference>
<sequence>MLEQRVVTALVLLAVLVSILFFLPAAGAVAAFALIATLAAWEWSRLLLASRQGRVLFPLWILACCGLCLLYPQLQLLLCALAAVFWLLVPVWLARRWPLPHGVMGYLIGTVVLLPAWIAMTHLHDAGPWVLLAALALVWAADIAAYFVGRALGRHKLAPAISPGKTWEGAAGAVIGGLVYVFLLRQYAGLSIPVNLFMLALGTMLLIAVSIVGDLFESMIKRQAGVKDSSQLLPGHGGILDRIDSLTSTLPMLVVISSFWQQT</sequence>
<dbReference type="EC" id="2.7.7.41" evidence="6 18"/>
<feature type="transmembrane region" description="Helical" evidence="19">
    <location>
        <begin position="169"/>
        <end position="188"/>
    </location>
</feature>
<keyword evidence="17" id="KW-1208">Phospholipid metabolism</keyword>
<dbReference type="EMBL" id="CAJQUM010000001">
    <property type="protein sequence ID" value="CAG4882224.1"/>
    <property type="molecule type" value="Genomic_DNA"/>
</dbReference>
<evidence type="ECO:0000256" key="19">
    <source>
        <dbReference type="SAM" id="Phobius"/>
    </source>
</evidence>
<organism evidence="20 21">
    <name type="scientific">Georgfuchsia toluolica</name>
    <dbReference type="NCBI Taxonomy" id="424218"/>
    <lineage>
        <taxon>Bacteria</taxon>
        <taxon>Pseudomonadati</taxon>
        <taxon>Pseudomonadota</taxon>
        <taxon>Betaproteobacteria</taxon>
        <taxon>Nitrosomonadales</taxon>
        <taxon>Sterolibacteriaceae</taxon>
        <taxon>Georgfuchsia</taxon>
    </lineage>
</organism>
<keyword evidence="12 18" id="KW-0548">Nucleotidyltransferase</keyword>
<dbReference type="PANTHER" id="PTHR46382:SF1">
    <property type="entry name" value="PHOSPHATIDATE CYTIDYLYLTRANSFERASE"/>
    <property type="match status" value="1"/>
</dbReference>
<evidence type="ECO:0000256" key="4">
    <source>
        <dbReference type="ARBA" id="ARBA00005189"/>
    </source>
</evidence>
<evidence type="ECO:0000256" key="6">
    <source>
        <dbReference type="ARBA" id="ARBA00012487"/>
    </source>
</evidence>
<dbReference type="GO" id="GO:0005886">
    <property type="term" value="C:plasma membrane"/>
    <property type="evidence" value="ECO:0007669"/>
    <property type="project" value="UniProtKB-SubCell"/>
</dbReference>